<evidence type="ECO:0000313" key="1">
    <source>
        <dbReference type="EMBL" id="TCL53922.1"/>
    </source>
</evidence>
<comment type="caution">
    <text evidence="1">The sequence shown here is derived from an EMBL/GenBank/DDBJ whole genome shotgun (WGS) entry which is preliminary data.</text>
</comment>
<dbReference type="AlphaFoldDB" id="A0A4V2QAY8"/>
<name>A0A4V2QAY8_HYDET</name>
<dbReference type="Proteomes" id="UP000295008">
    <property type="component" value="Unassembled WGS sequence"/>
</dbReference>
<dbReference type="RefSeq" id="WP_132018254.1">
    <property type="nucleotide sequence ID" value="NZ_SLUN01000069.1"/>
</dbReference>
<protein>
    <recommendedName>
        <fullName evidence="3">Outer membrane protein with beta-barrel domain</fullName>
    </recommendedName>
</protein>
<keyword evidence="2" id="KW-1185">Reference proteome</keyword>
<evidence type="ECO:0008006" key="3">
    <source>
        <dbReference type="Google" id="ProtNLM"/>
    </source>
</evidence>
<sequence length="167" mass="18688">MKKQFYSIVIASILILTLASISFAAVGRRDYAIGWQVSRPVSGLSLKFPLSNSYYLQPILALSMTENEENSNGRLGVGIRGIYDLPTRNDFHPYAGAAWGYFEKFKNIHSNDTTASESARGFQGFFGVEYRKYLLRPALEIGMGSFHNADGSSYAGLTYNLSLMYYF</sequence>
<gene>
    <name evidence="1" type="ORF">EDC14_106910</name>
</gene>
<dbReference type="InterPro" id="IPR011250">
    <property type="entry name" value="OMP/PagP_B-barrel"/>
</dbReference>
<accession>A0A4V2QAY8</accession>
<evidence type="ECO:0000313" key="2">
    <source>
        <dbReference type="Proteomes" id="UP000295008"/>
    </source>
</evidence>
<organism evidence="1 2">
    <name type="scientific">Hydrogenispora ethanolica</name>
    <dbReference type="NCBI Taxonomy" id="1082276"/>
    <lineage>
        <taxon>Bacteria</taxon>
        <taxon>Bacillati</taxon>
        <taxon>Bacillota</taxon>
        <taxon>Hydrogenispora</taxon>
    </lineage>
</organism>
<dbReference type="Gene3D" id="2.40.160.20">
    <property type="match status" value="1"/>
</dbReference>
<proteinExistence type="predicted"/>
<reference evidence="1 2" key="1">
    <citation type="submission" date="2019-03" db="EMBL/GenBank/DDBJ databases">
        <title>Genomic Encyclopedia of Type Strains, Phase IV (KMG-IV): sequencing the most valuable type-strain genomes for metagenomic binning, comparative biology and taxonomic classification.</title>
        <authorList>
            <person name="Goeker M."/>
        </authorList>
    </citation>
    <scope>NUCLEOTIDE SEQUENCE [LARGE SCALE GENOMIC DNA]</scope>
    <source>
        <strain evidence="1 2">LX-B</strain>
    </source>
</reference>
<dbReference type="EMBL" id="SLUN01000069">
    <property type="protein sequence ID" value="TCL53922.1"/>
    <property type="molecule type" value="Genomic_DNA"/>
</dbReference>
<dbReference type="SUPFAM" id="SSF56925">
    <property type="entry name" value="OMPA-like"/>
    <property type="match status" value="1"/>
</dbReference>